<gene>
    <name evidence="8" type="ORF">HRG_07894</name>
</gene>
<dbReference type="PANTHER" id="PTHR12428">
    <property type="entry name" value="OXA1"/>
    <property type="match status" value="1"/>
</dbReference>
<accession>A0A9P8SH82</accession>
<comment type="caution">
    <text evidence="8">The sequence shown here is derived from an EMBL/GenBank/DDBJ whole genome shotgun (WGS) entry which is preliminary data.</text>
</comment>
<proteinExistence type="inferred from homology"/>
<feature type="compositionally biased region" description="Basic and acidic residues" evidence="6">
    <location>
        <begin position="325"/>
        <end position="334"/>
    </location>
</feature>
<dbReference type="GO" id="GO:0032977">
    <property type="term" value="F:membrane insertase activity"/>
    <property type="evidence" value="ECO:0007669"/>
    <property type="project" value="InterPro"/>
</dbReference>
<comment type="similarity">
    <text evidence="2">Belongs to the OXA1/ALB3/YidC family.</text>
</comment>
<evidence type="ECO:0000313" key="8">
    <source>
        <dbReference type="EMBL" id="KAH0960741.1"/>
    </source>
</evidence>
<protein>
    <recommendedName>
        <fullName evidence="10">Mitochondrial export translocase Oxa2</fullName>
    </recommendedName>
</protein>
<evidence type="ECO:0000256" key="1">
    <source>
        <dbReference type="ARBA" id="ARBA00004141"/>
    </source>
</evidence>
<evidence type="ECO:0000256" key="7">
    <source>
        <dbReference type="SAM" id="Phobius"/>
    </source>
</evidence>
<dbReference type="GO" id="GO:0033617">
    <property type="term" value="P:mitochondrial respiratory chain complex IV assembly"/>
    <property type="evidence" value="ECO:0007669"/>
    <property type="project" value="TreeGrafter"/>
</dbReference>
<feature type="transmembrane region" description="Helical" evidence="7">
    <location>
        <begin position="259"/>
        <end position="282"/>
    </location>
</feature>
<feature type="region of interest" description="Disordered" evidence="6">
    <location>
        <begin position="304"/>
        <end position="334"/>
    </location>
</feature>
<dbReference type="EMBL" id="JAIZPD010000009">
    <property type="protein sequence ID" value="KAH0960741.1"/>
    <property type="molecule type" value="Genomic_DNA"/>
</dbReference>
<evidence type="ECO:0000256" key="5">
    <source>
        <dbReference type="ARBA" id="ARBA00023136"/>
    </source>
</evidence>
<dbReference type="Proteomes" id="UP000824596">
    <property type="component" value="Unassembled WGS sequence"/>
</dbReference>
<keyword evidence="9" id="KW-1185">Reference proteome</keyword>
<dbReference type="GO" id="GO:0005743">
    <property type="term" value="C:mitochondrial inner membrane"/>
    <property type="evidence" value="ECO:0007669"/>
    <property type="project" value="TreeGrafter"/>
</dbReference>
<keyword evidence="5 7" id="KW-0472">Membrane</keyword>
<evidence type="ECO:0000313" key="9">
    <source>
        <dbReference type="Proteomes" id="UP000824596"/>
    </source>
</evidence>
<dbReference type="GeneID" id="68357023"/>
<evidence type="ECO:0000256" key="4">
    <source>
        <dbReference type="ARBA" id="ARBA00022989"/>
    </source>
</evidence>
<feature type="transmembrane region" description="Helical" evidence="7">
    <location>
        <begin position="53"/>
        <end position="71"/>
    </location>
</feature>
<name>A0A9P8SH82_9HYPO</name>
<dbReference type="AlphaFoldDB" id="A0A9P8SH82"/>
<sequence>MRPFQRTILPLARARPSPALARATQGRRQFHVVSPGDAVAWAAETISSLHTFGLPWLLTLPLVAVGFNFSLRLPIQYYSRRLILTRNQLNPLLTAWSSRHASEASSIYRVRTARAKLHVARLTEKSRKRIYKAWGVQRWKAFASLFSIAPFIVVSEALRRLCGAPFGWIGHFFLQSGADPAAVSAALLDETLADGGISWINDLTVADPYYTLPLLCSAILARNSWGRLSTDQLRKLLKVNDTESPMTPISRVQTSIGRVLLLVPFFPILVADLPSAIFVFWATTFALNDVNESILERLVPKANPKLKPPQSRTKSSLDMPYMRGKLADTKTIKE</sequence>
<dbReference type="RefSeq" id="XP_044718254.1">
    <property type="nucleotide sequence ID" value="XM_044866365.1"/>
</dbReference>
<dbReference type="PANTHER" id="PTHR12428:SF65">
    <property type="entry name" value="CYTOCHROME C OXIDASE ASSEMBLY PROTEIN COX18, MITOCHONDRIAL"/>
    <property type="match status" value="1"/>
</dbReference>
<organism evidence="8 9">
    <name type="scientific">Hirsutella rhossiliensis</name>
    <dbReference type="NCBI Taxonomy" id="111463"/>
    <lineage>
        <taxon>Eukaryota</taxon>
        <taxon>Fungi</taxon>
        <taxon>Dikarya</taxon>
        <taxon>Ascomycota</taxon>
        <taxon>Pezizomycotina</taxon>
        <taxon>Sordariomycetes</taxon>
        <taxon>Hypocreomycetidae</taxon>
        <taxon>Hypocreales</taxon>
        <taxon>Ophiocordycipitaceae</taxon>
        <taxon>Hirsutella</taxon>
    </lineage>
</organism>
<evidence type="ECO:0008006" key="10">
    <source>
        <dbReference type="Google" id="ProtNLM"/>
    </source>
</evidence>
<keyword evidence="4 7" id="KW-1133">Transmembrane helix</keyword>
<evidence type="ECO:0000256" key="2">
    <source>
        <dbReference type="ARBA" id="ARBA00009877"/>
    </source>
</evidence>
<evidence type="ECO:0000256" key="6">
    <source>
        <dbReference type="SAM" id="MobiDB-lite"/>
    </source>
</evidence>
<dbReference type="InterPro" id="IPR001708">
    <property type="entry name" value="YidC/ALB3/OXA1/COX18"/>
</dbReference>
<reference evidence="8" key="1">
    <citation type="submission" date="2021-09" db="EMBL/GenBank/DDBJ databases">
        <title>A high-quality genome of the endoparasitic fungus Hirsutella rhossiliensis with a comparison of Hirsutella genomes reveals transposable elements contributing to genome size variation.</title>
        <authorList>
            <person name="Lin R."/>
            <person name="Jiao Y."/>
            <person name="Sun X."/>
            <person name="Ling J."/>
            <person name="Xie B."/>
            <person name="Cheng X."/>
        </authorList>
    </citation>
    <scope>NUCLEOTIDE SEQUENCE</scope>
    <source>
        <strain evidence="8">HR02</strain>
    </source>
</reference>
<dbReference type="OrthoDB" id="2148490at2759"/>
<evidence type="ECO:0000256" key="3">
    <source>
        <dbReference type="ARBA" id="ARBA00022692"/>
    </source>
</evidence>
<comment type="subcellular location">
    <subcellularLocation>
        <location evidence="1">Membrane</location>
        <topology evidence="1">Multi-pass membrane protein</topology>
    </subcellularLocation>
</comment>
<dbReference type="GO" id="GO:0032979">
    <property type="term" value="P:protein insertion into mitochondrial inner membrane from matrix"/>
    <property type="evidence" value="ECO:0007669"/>
    <property type="project" value="TreeGrafter"/>
</dbReference>
<keyword evidence="3 7" id="KW-0812">Transmembrane</keyword>